<evidence type="ECO:0000256" key="1">
    <source>
        <dbReference type="ARBA" id="ARBA00004651"/>
    </source>
</evidence>
<dbReference type="Proteomes" id="UP001464891">
    <property type="component" value="Unassembled WGS sequence"/>
</dbReference>
<feature type="transmembrane region" description="Helical" evidence="7">
    <location>
        <begin position="185"/>
        <end position="204"/>
    </location>
</feature>
<evidence type="ECO:0000256" key="3">
    <source>
        <dbReference type="ARBA" id="ARBA00022475"/>
    </source>
</evidence>
<keyword evidence="9" id="KW-1185">Reference proteome</keyword>
<name>A0ABV0J387_9CYAN</name>
<dbReference type="Pfam" id="PF01914">
    <property type="entry name" value="MarC"/>
    <property type="match status" value="1"/>
</dbReference>
<evidence type="ECO:0000256" key="7">
    <source>
        <dbReference type="RuleBase" id="RU362048"/>
    </source>
</evidence>
<comment type="similarity">
    <text evidence="2 7">Belongs to the UPF0056 (MarC) family.</text>
</comment>
<feature type="transmembrane region" description="Helical" evidence="7">
    <location>
        <begin position="48"/>
        <end position="66"/>
    </location>
</feature>
<proteinExistence type="inferred from homology"/>
<keyword evidence="4 7" id="KW-0812">Transmembrane</keyword>
<evidence type="ECO:0000256" key="2">
    <source>
        <dbReference type="ARBA" id="ARBA00009784"/>
    </source>
</evidence>
<dbReference type="PANTHER" id="PTHR33508">
    <property type="entry name" value="UPF0056 MEMBRANE PROTEIN YHCE"/>
    <property type="match status" value="1"/>
</dbReference>
<protein>
    <recommendedName>
        <fullName evidence="7">UPF0056 membrane protein</fullName>
    </recommendedName>
</protein>
<dbReference type="NCBIfam" id="TIGR00427">
    <property type="entry name" value="NAAT family transporter"/>
    <property type="match status" value="1"/>
</dbReference>
<sequence length="213" mass="22866">MQQLLAEVTATFLALLPIANPVGAVPLFYSLTALDSKAYRQAQARKTSLNVICVLIIFFLAGRLILEFFDLSLGVLRIAGGLLIAHTAWEMVTVRPRLTPPEREEVAEKEDISFTPMAVPMLSGPGAIGVVMGLSARSSHLLDHLGALIGILLLGGMIYFCLSVGDRVMARLGKSGVGAFNRVLGFFILAIAVQFIAEGTIALLKDSLPELFN</sequence>
<keyword evidence="3" id="KW-1003">Cell membrane</keyword>
<organism evidence="8 9">
    <name type="scientific">Trichocoleus desertorum GB2-A4</name>
    <dbReference type="NCBI Taxonomy" id="2933944"/>
    <lineage>
        <taxon>Bacteria</taxon>
        <taxon>Bacillati</taxon>
        <taxon>Cyanobacteriota</taxon>
        <taxon>Cyanophyceae</taxon>
        <taxon>Leptolyngbyales</taxon>
        <taxon>Trichocoleusaceae</taxon>
        <taxon>Trichocoleus</taxon>
    </lineage>
</organism>
<dbReference type="InterPro" id="IPR002771">
    <property type="entry name" value="Multi_antbiot-R_MarC"/>
</dbReference>
<evidence type="ECO:0000313" key="8">
    <source>
        <dbReference type="EMBL" id="MEP0815630.1"/>
    </source>
</evidence>
<dbReference type="PANTHER" id="PTHR33508:SF1">
    <property type="entry name" value="UPF0056 MEMBRANE PROTEIN YHCE"/>
    <property type="match status" value="1"/>
</dbReference>
<evidence type="ECO:0000256" key="6">
    <source>
        <dbReference type="ARBA" id="ARBA00023136"/>
    </source>
</evidence>
<feature type="transmembrane region" description="Helical" evidence="7">
    <location>
        <begin position="145"/>
        <end position="165"/>
    </location>
</feature>
<keyword evidence="5 7" id="KW-1133">Transmembrane helix</keyword>
<dbReference type="EMBL" id="JAMPKM010000001">
    <property type="protein sequence ID" value="MEP0815630.1"/>
    <property type="molecule type" value="Genomic_DNA"/>
</dbReference>
<evidence type="ECO:0000313" key="9">
    <source>
        <dbReference type="Proteomes" id="UP001464891"/>
    </source>
</evidence>
<dbReference type="RefSeq" id="WP_190431179.1">
    <property type="nucleotide sequence ID" value="NZ_JAMPKM010000001.1"/>
</dbReference>
<comment type="caution">
    <text evidence="8">The sequence shown here is derived from an EMBL/GenBank/DDBJ whole genome shotgun (WGS) entry which is preliminary data.</text>
</comment>
<evidence type="ECO:0000256" key="5">
    <source>
        <dbReference type="ARBA" id="ARBA00022989"/>
    </source>
</evidence>
<comment type="subcellular location">
    <subcellularLocation>
        <location evidence="1 7">Cell membrane</location>
        <topology evidence="1 7">Multi-pass membrane protein</topology>
    </subcellularLocation>
</comment>
<reference evidence="8 9" key="1">
    <citation type="submission" date="2022-04" db="EMBL/GenBank/DDBJ databases">
        <title>Positive selection, recombination, and allopatry shape intraspecific diversity of widespread and dominant cyanobacteria.</title>
        <authorList>
            <person name="Wei J."/>
            <person name="Shu W."/>
            <person name="Hu C."/>
        </authorList>
    </citation>
    <scope>NUCLEOTIDE SEQUENCE [LARGE SCALE GENOMIC DNA]</scope>
    <source>
        <strain evidence="8 9">GB2-A4</strain>
    </source>
</reference>
<evidence type="ECO:0000256" key="4">
    <source>
        <dbReference type="ARBA" id="ARBA00022692"/>
    </source>
</evidence>
<accession>A0ABV0J387</accession>
<keyword evidence="6 7" id="KW-0472">Membrane</keyword>
<comment type="caution">
    <text evidence="7">Lacks conserved residue(s) required for the propagation of feature annotation.</text>
</comment>
<gene>
    <name evidence="8" type="ORF">NC998_00800</name>
</gene>